<dbReference type="GO" id="GO:0015421">
    <property type="term" value="F:ABC-type oligopeptide transporter activity"/>
    <property type="evidence" value="ECO:0007669"/>
    <property type="project" value="TreeGrafter"/>
</dbReference>
<dbReference type="CDD" id="cd18548">
    <property type="entry name" value="ABC_6TM_Tm287_like"/>
    <property type="match status" value="1"/>
</dbReference>
<dbReference type="SUPFAM" id="SSF52540">
    <property type="entry name" value="P-loop containing nucleoside triphosphate hydrolases"/>
    <property type="match status" value="1"/>
</dbReference>
<dbReference type="Proteomes" id="UP000218387">
    <property type="component" value="Chromosome"/>
</dbReference>
<dbReference type="SUPFAM" id="SSF90123">
    <property type="entry name" value="ABC transporter transmembrane region"/>
    <property type="match status" value="1"/>
</dbReference>
<dbReference type="Pfam" id="PF00664">
    <property type="entry name" value="ABC_membrane"/>
    <property type="match status" value="1"/>
</dbReference>
<dbReference type="GO" id="GO:0016887">
    <property type="term" value="F:ATP hydrolysis activity"/>
    <property type="evidence" value="ECO:0007669"/>
    <property type="project" value="InterPro"/>
</dbReference>
<dbReference type="InterPro" id="IPR027417">
    <property type="entry name" value="P-loop_NTPase"/>
</dbReference>
<keyword evidence="8 10" id="KW-0472">Membrane</keyword>
<dbReference type="InterPro" id="IPR003593">
    <property type="entry name" value="AAA+_ATPase"/>
</dbReference>
<dbReference type="RefSeq" id="WP_074616885.1">
    <property type="nucleotide sequence ID" value="NZ_CP029487.1"/>
</dbReference>
<feature type="transmembrane region" description="Helical" evidence="10">
    <location>
        <begin position="269"/>
        <end position="290"/>
    </location>
</feature>
<evidence type="ECO:0000256" key="8">
    <source>
        <dbReference type="ARBA" id="ARBA00023136"/>
    </source>
</evidence>
<sequence length="573" mass="62073">MKLIITKIKEHLWLFLTAIFFLTIEALSDLLQPTLMSHIVDDGVKNQEVGTVLYFGGIMLIVAFIGAAGAVIRNNLSVRTSQQIGKELRSELYRKIQSFSFENIDRLHPASLITRITNDVTQIQSFVNGTMRILVKAPITCIGAIILIITQTPAQIPMIVIILIISALLIAGNMRFGYPRFVRLQRRLDRLNSVSREFLTSIRVVKAFGREDYETGRFGTAAEELAASGISATRVTAVFGPLINLTVNIGIVVLLWLGGTGGHQDVGKLMASVNYMTQVLFALSMVSNILNTMVRATASSQRVQEVLSEKPAMSEPESPAAGKPDGSVAFEHVSFSYSHSPEKSLDNVSFNLESGQVLGVIGATGSGKSTLVSLIPRFYDATDGRVLVGGRDVRSLKTSELRAAIGMVPQKSLLFSGTIRDNLKWGDPDADDKALAAAAHAACADAFINGFSGGYDTVLGQGGVNLSGGQKQRLSIARALIRHPAILVMDDSTSALDATTEAAVMSRIREYARGTTVILISQRIASVMRADKILCMDEGRVSGLGSHETLMAESPVYREIYKSQIGDDEHARR</sequence>
<evidence type="ECO:0000256" key="10">
    <source>
        <dbReference type="SAM" id="Phobius"/>
    </source>
</evidence>
<dbReference type="PROSITE" id="PS50929">
    <property type="entry name" value="ABC_TM1F"/>
    <property type="match status" value="1"/>
</dbReference>
<feature type="transmembrane region" description="Helical" evidence="10">
    <location>
        <begin position="235"/>
        <end position="257"/>
    </location>
</feature>
<dbReference type="SMART" id="SM00382">
    <property type="entry name" value="AAA"/>
    <property type="match status" value="1"/>
</dbReference>
<dbReference type="PROSITE" id="PS50893">
    <property type="entry name" value="ABC_TRANSPORTER_2"/>
    <property type="match status" value="1"/>
</dbReference>
<proteinExistence type="predicted"/>
<organism evidence="13 14">
    <name type="scientific">Eubacterium maltosivorans</name>
    <dbReference type="NCBI Taxonomy" id="2041044"/>
    <lineage>
        <taxon>Bacteria</taxon>
        <taxon>Bacillati</taxon>
        <taxon>Bacillota</taxon>
        <taxon>Clostridia</taxon>
        <taxon>Eubacteriales</taxon>
        <taxon>Eubacteriaceae</taxon>
        <taxon>Eubacterium</taxon>
    </lineage>
</organism>
<evidence type="ECO:0000256" key="9">
    <source>
        <dbReference type="SAM" id="MobiDB-lite"/>
    </source>
</evidence>
<evidence type="ECO:0000256" key="5">
    <source>
        <dbReference type="ARBA" id="ARBA00022741"/>
    </source>
</evidence>
<keyword evidence="14" id="KW-1185">Reference proteome</keyword>
<keyword evidence="4 10" id="KW-0812">Transmembrane</keyword>
<dbReference type="GO" id="GO:0005524">
    <property type="term" value="F:ATP binding"/>
    <property type="evidence" value="ECO:0007669"/>
    <property type="project" value="UniProtKB-KW"/>
</dbReference>
<evidence type="ECO:0000256" key="6">
    <source>
        <dbReference type="ARBA" id="ARBA00022840"/>
    </source>
</evidence>
<dbReference type="PROSITE" id="PS00211">
    <property type="entry name" value="ABC_TRANSPORTER_1"/>
    <property type="match status" value="1"/>
</dbReference>
<keyword evidence="3" id="KW-1003">Cell membrane</keyword>
<keyword evidence="6 13" id="KW-0067">ATP-binding</keyword>
<dbReference type="InterPro" id="IPR039421">
    <property type="entry name" value="Type_1_exporter"/>
</dbReference>
<keyword evidence="2" id="KW-0813">Transport</keyword>
<dbReference type="Gene3D" id="3.40.50.300">
    <property type="entry name" value="P-loop containing nucleotide triphosphate hydrolases"/>
    <property type="match status" value="1"/>
</dbReference>
<feature type="domain" description="ABC transmembrane type-1" evidence="12">
    <location>
        <begin position="16"/>
        <end position="295"/>
    </location>
</feature>
<name>A0A4V1GLN1_EUBML</name>
<dbReference type="InterPro" id="IPR003439">
    <property type="entry name" value="ABC_transporter-like_ATP-bd"/>
</dbReference>
<keyword evidence="5" id="KW-0547">Nucleotide-binding</keyword>
<accession>A0A4V1GLN1</accession>
<dbReference type="InterPro" id="IPR011527">
    <property type="entry name" value="ABC1_TM_dom"/>
</dbReference>
<evidence type="ECO:0000256" key="1">
    <source>
        <dbReference type="ARBA" id="ARBA00004651"/>
    </source>
</evidence>
<evidence type="ECO:0000259" key="11">
    <source>
        <dbReference type="PROSITE" id="PS50893"/>
    </source>
</evidence>
<evidence type="ECO:0000256" key="4">
    <source>
        <dbReference type="ARBA" id="ARBA00022692"/>
    </source>
</evidence>
<evidence type="ECO:0000256" key="2">
    <source>
        <dbReference type="ARBA" id="ARBA00022448"/>
    </source>
</evidence>
<keyword evidence="7 10" id="KW-1133">Transmembrane helix</keyword>
<dbReference type="FunFam" id="3.40.50.300:FF:000221">
    <property type="entry name" value="Multidrug ABC transporter ATP-binding protein"/>
    <property type="match status" value="1"/>
</dbReference>
<feature type="region of interest" description="Disordered" evidence="9">
    <location>
        <begin position="305"/>
        <end position="324"/>
    </location>
</feature>
<dbReference type="InterPro" id="IPR017871">
    <property type="entry name" value="ABC_transporter-like_CS"/>
</dbReference>
<dbReference type="PANTHER" id="PTHR43394:SF1">
    <property type="entry name" value="ATP-BINDING CASSETTE SUB-FAMILY B MEMBER 10, MITOCHONDRIAL"/>
    <property type="match status" value="1"/>
</dbReference>
<evidence type="ECO:0000256" key="3">
    <source>
        <dbReference type="ARBA" id="ARBA00022475"/>
    </source>
</evidence>
<evidence type="ECO:0000256" key="7">
    <source>
        <dbReference type="ARBA" id="ARBA00022989"/>
    </source>
</evidence>
<dbReference type="InterPro" id="IPR036640">
    <property type="entry name" value="ABC1_TM_sf"/>
</dbReference>
<evidence type="ECO:0000313" key="14">
    <source>
        <dbReference type="Proteomes" id="UP000218387"/>
    </source>
</evidence>
<feature type="transmembrane region" description="Helical" evidence="10">
    <location>
        <begin position="51"/>
        <end position="72"/>
    </location>
</feature>
<dbReference type="KEGG" id="emt:CPZ25_003210"/>
<dbReference type="EMBL" id="CP029487">
    <property type="protein sequence ID" value="QCT70366.1"/>
    <property type="molecule type" value="Genomic_DNA"/>
</dbReference>
<feature type="transmembrane region" description="Helical" evidence="10">
    <location>
        <begin position="12"/>
        <end position="31"/>
    </location>
</feature>
<evidence type="ECO:0000313" key="13">
    <source>
        <dbReference type="EMBL" id="QCT70366.1"/>
    </source>
</evidence>
<feature type="domain" description="ABC transporter" evidence="11">
    <location>
        <begin position="328"/>
        <end position="563"/>
    </location>
</feature>
<dbReference type="AlphaFoldDB" id="A0A4V1GLN1"/>
<comment type="subcellular location">
    <subcellularLocation>
        <location evidence="1">Cell membrane</location>
        <topology evidence="1">Multi-pass membrane protein</topology>
    </subcellularLocation>
</comment>
<dbReference type="GO" id="GO:0005886">
    <property type="term" value="C:plasma membrane"/>
    <property type="evidence" value="ECO:0007669"/>
    <property type="project" value="UniProtKB-SubCell"/>
</dbReference>
<protein>
    <submittedName>
        <fullName evidence="13">ABC transporter ATP-binding protein</fullName>
    </submittedName>
</protein>
<reference evidence="13 14" key="1">
    <citation type="submission" date="2018-05" db="EMBL/GenBank/DDBJ databases">
        <title>Genome comparison of Eubacterium sp.</title>
        <authorList>
            <person name="Feng Y."/>
            <person name="Sanchez-Andrea I."/>
            <person name="Stams A.J.M."/>
            <person name="De Vos W.M."/>
        </authorList>
    </citation>
    <scope>NUCLEOTIDE SEQUENCE [LARGE SCALE GENOMIC DNA]</scope>
    <source>
        <strain evidence="13 14">YI</strain>
    </source>
</reference>
<feature type="transmembrane region" description="Helical" evidence="10">
    <location>
        <begin position="156"/>
        <end position="178"/>
    </location>
</feature>
<gene>
    <name evidence="13" type="ORF">CPZ25_003210</name>
</gene>
<dbReference type="Pfam" id="PF00005">
    <property type="entry name" value="ABC_tran"/>
    <property type="match status" value="1"/>
</dbReference>
<dbReference type="Gene3D" id="1.20.1560.10">
    <property type="entry name" value="ABC transporter type 1, transmembrane domain"/>
    <property type="match status" value="1"/>
</dbReference>
<feature type="transmembrane region" description="Helical" evidence="10">
    <location>
        <begin position="133"/>
        <end position="150"/>
    </location>
</feature>
<dbReference type="PANTHER" id="PTHR43394">
    <property type="entry name" value="ATP-DEPENDENT PERMEASE MDL1, MITOCHONDRIAL"/>
    <property type="match status" value="1"/>
</dbReference>
<evidence type="ECO:0000259" key="12">
    <source>
        <dbReference type="PROSITE" id="PS50929"/>
    </source>
</evidence>